<accession>A0ABS7FYV1</accession>
<name>A0ABS7FYV1_9ACTN</name>
<comment type="caution">
    <text evidence="2">The sequence shown here is derived from an EMBL/GenBank/DDBJ whole genome shotgun (WGS) entry which is preliminary data.</text>
</comment>
<dbReference type="Proteomes" id="UP000774570">
    <property type="component" value="Unassembled WGS sequence"/>
</dbReference>
<protein>
    <submittedName>
        <fullName evidence="2">Uncharacterized protein</fullName>
    </submittedName>
</protein>
<feature type="coiled-coil region" evidence="1">
    <location>
        <begin position="111"/>
        <end position="138"/>
    </location>
</feature>
<proteinExistence type="predicted"/>
<evidence type="ECO:0000256" key="1">
    <source>
        <dbReference type="SAM" id="Coils"/>
    </source>
</evidence>
<reference evidence="2 3" key="1">
    <citation type="submission" date="2021-07" db="EMBL/GenBank/DDBJ databases">
        <title>Actinomadura sp. PM05-2 isolated from lichen.</title>
        <authorList>
            <person name="Somphong A."/>
            <person name="Phongsopitanun W."/>
            <person name="Tanasupawat S."/>
            <person name="Peongsungnone V."/>
        </authorList>
    </citation>
    <scope>NUCLEOTIDE SEQUENCE [LARGE SCALE GENOMIC DNA]</scope>
    <source>
        <strain evidence="2 3">PM05-2</strain>
    </source>
</reference>
<dbReference type="Gene3D" id="1.20.5.340">
    <property type="match status" value="1"/>
</dbReference>
<dbReference type="RefSeq" id="WP_220168860.1">
    <property type="nucleotide sequence ID" value="NZ_JAIBOA010000017.1"/>
</dbReference>
<dbReference type="EMBL" id="JAIBOA010000017">
    <property type="protein sequence ID" value="MBW8485623.1"/>
    <property type="molecule type" value="Genomic_DNA"/>
</dbReference>
<organism evidence="2 3">
    <name type="scientific">Actinomadura parmotrematis</name>
    <dbReference type="NCBI Taxonomy" id="2864039"/>
    <lineage>
        <taxon>Bacteria</taxon>
        <taxon>Bacillati</taxon>
        <taxon>Actinomycetota</taxon>
        <taxon>Actinomycetes</taxon>
        <taxon>Streptosporangiales</taxon>
        <taxon>Thermomonosporaceae</taxon>
        <taxon>Actinomadura</taxon>
    </lineage>
</organism>
<keyword evidence="3" id="KW-1185">Reference proteome</keyword>
<evidence type="ECO:0000313" key="2">
    <source>
        <dbReference type="EMBL" id="MBW8485623.1"/>
    </source>
</evidence>
<keyword evidence="1" id="KW-0175">Coiled coil</keyword>
<evidence type="ECO:0000313" key="3">
    <source>
        <dbReference type="Proteomes" id="UP000774570"/>
    </source>
</evidence>
<sequence length="185" mass="20257">MVPFAALVRRIVAEAERQVRGGVDLLVGLGGDRERVAELERLLGAYGERVRRLEEALHGQDAGLRRVRQNVEALVRELNERLLPRLDERMDDAERDVAALAAGVIRNGKDAAETAGRLDEAERRIGSLRTQLAQIEQRAGLWRDLQANLARLGEDVDALRAGLRGVPARPAEPLAEAAQEPASAP</sequence>
<gene>
    <name evidence="2" type="ORF">K1Y72_24800</name>
</gene>